<evidence type="ECO:0000256" key="2">
    <source>
        <dbReference type="ARBA" id="ARBA00005528"/>
    </source>
</evidence>
<dbReference type="GO" id="GO:0070475">
    <property type="term" value="P:rRNA base methylation"/>
    <property type="evidence" value="ECO:0007669"/>
    <property type="project" value="TreeGrafter"/>
</dbReference>
<evidence type="ECO:0000256" key="8">
    <source>
        <dbReference type="ARBA" id="ARBA00022679"/>
    </source>
</evidence>
<evidence type="ECO:0000256" key="12">
    <source>
        <dbReference type="PIRNR" id="PIRNR015601"/>
    </source>
</evidence>
<evidence type="ECO:0000256" key="7">
    <source>
        <dbReference type="ARBA" id="ARBA00022603"/>
    </source>
</evidence>
<evidence type="ECO:0000256" key="6">
    <source>
        <dbReference type="ARBA" id="ARBA00022552"/>
    </source>
</evidence>
<organism evidence="14 15">
    <name type="scientific">Mycoplasmopsis columboralis</name>
    <dbReference type="NCBI Taxonomy" id="171282"/>
    <lineage>
        <taxon>Bacteria</taxon>
        <taxon>Bacillati</taxon>
        <taxon>Mycoplasmatota</taxon>
        <taxon>Mycoplasmoidales</taxon>
        <taxon>Metamycoplasmataceae</taxon>
        <taxon>Mycoplasmopsis</taxon>
    </lineage>
</organism>
<keyword evidence="15" id="KW-1185">Reference proteome</keyword>
<comment type="catalytic activity">
    <reaction evidence="11 12">
        <text>uridine(1498) in 16S rRNA + S-adenosyl-L-methionine = N(3)-methyluridine(1498) in 16S rRNA + S-adenosyl-L-homocysteine + H(+)</text>
        <dbReference type="Rhea" id="RHEA:42920"/>
        <dbReference type="Rhea" id="RHEA-COMP:10283"/>
        <dbReference type="Rhea" id="RHEA-COMP:10284"/>
        <dbReference type="ChEBI" id="CHEBI:15378"/>
        <dbReference type="ChEBI" id="CHEBI:57856"/>
        <dbReference type="ChEBI" id="CHEBI:59789"/>
        <dbReference type="ChEBI" id="CHEBI:65315"/>
        <dbReference type="ChEBI" id="CHEBI:74502"/>
        <dbReference type="EC" id="2.1.1.193"/>
    </reaction>
</comment>
<keyword evidence="6 12" id="KW-0698">rRNA processing</keyword>
<name>A0A449B7G8_9BACT</name>
<evidence type="ECO:0000313" key="14">
    <source>
        <dbReference type="EMBL" id="VEU76535.1"/>
    </source>
</evidence>
<gene>
    <name evidence="14" type="primary">rsmE</name>
    <name evidence="14" type="ORF">NCTC10179_00731</name>
</gene>
<dbReference type="GO" id="GO:0005737">
    <property type="term" value="C:cytoplasm"/>
    <property type="evidence" value="ECO:0007669"/>
    <property type="project" value="UniProtKB-SubCell"/>
</dbReference>
<comment type="similarity">
    <text evidence="2 12">Belongs to the RNA methyltransferase RsmE family.</text>
</comment>
<evidence type="ECO:0000256" key="10">
    <source>
        <dbReference type="ARBA" id="ARBA00025699"/>
    </source>
</evidence>
<dbReference type="PANTHER" id="PTHR30027">
    <property type="entry name" value="RIBOSOMAL RNA SMALL SUBUNIT METHYLTRANSFERASE E"/>
    <property type="match status" value="1"/>
</dbReference>
<keyword evidence="5 12" id="KW-0963">Cytoplasm</keyword>
<sequence>MNRFFVFEKQNDYFILPKATLEHLKVIRVKNKEFICVFEENFYVCVLEENKAKIVSKLNLNHEFNFEVTLAMSIIKLDRFEWMLQKATELGVTKIIPIASQYCDGDLVKYKFNKKRERFETILQNAAEQSFRNKIPVLLPITDFEQAVKIPSKYKFIAHEKVSVQDSKRVSIDDECLLFVGPEGGFSDAEISLAEQHDIKAISLGKRILRAETAALYLLSQIEQK</sequence>
<comment type="function">
    <text evidence="10 12">Specifically methylates the N3 position of the uracil ring of uridine 1498 (m3U1498) in 16S rRNA. Acts on the fully assembled 30S ribosomal subunit.</text>
</comment>
<evidence type="ECO:0000256" key="5">
    <source>
        <dbReference type="ARBA" id="ARBA00022490"/>
    </source>
</evidence>
<proteinExistence type="inferred from homology"/>
<dbReference type="Gene3D" id="2.40.240.20">
    <property type="entry name" value="Hypothetical PUA domain-like, domain 1"/>
    <property type="match status" value="1"/>
</dbReference>
<dbReference type="OrthoDB" id="9815641at2"/>
<dbReference type="Pfam" id="PF04452">
    <property type="entry name" value="Methyltrans_RNA"/>
    <property type="match status" value="1"/>
</dbReference>
<reference evidence="14 15" key="1">
    <citation type="submission" date="2019-01" db="EMBL/GenBank/DDBJ databases">
        <authorList>
            <consortium name="Pathogen Informatics"/>
        </authorList>
    </citation>
    <scope>NUCLEOTIDE SEQUENCE [LARGE SCALE GENOMIC DNA]</scope>
    <source>
        <strain evidence="14 15">NCTC10179</strain>
    </source>
</reference>
<evidence type="ECO:0000256" key="11">
    <source>
        <dbReference type="ARBA" id="ARBA00047944"/>
    </source>
</evidence>
<evidence type="ECO:0000256" key="1">
    <source>
        <dbReference type="ARBA" id="ARBA00004496"/>
    </source>
</evidence>
<dbReference type="CDD" id="cd18084">
    <property type="entry name" value="RsmE-like"/>
    <property type="match status" value="1"/>
</dbReference>
<dbReference type="SUPFAM" id="SSF75217">
    <property type="entry name" value="alpha/beta knot"/>
    <property type="match status" value="1"/>
</dbReference>
<dbReference type="EMBL" id="LR215039">
    <property type="protein sequence ID" value="VEU76535.1"/>
    <property type="molecule type" value="Genomic_DNA"/>
</dbReference>
<keyword evidence="7 12" id="KW-0489">Methyltransferase</keyword>
<dbReference type="PANTHER" id="PTHR30027:SF3">
    <property type="entry name" value="16S RRNA (URACIL(1498)-N(3))-METHYLTRANSFERASE"/>
    <property type="match status" value="1"/>
</dbReference>
<evidence type="ECO:0000256" key="4">
    <source>
        <dbReference type="ARBA" id="ARBA00013673"/>
    </source>
</evidence>
<dbReference type="InterPro" id="IPR046886">
    <property type="entry name" value="RsmE_MTase_dom"/>
</dbReference>
<dbReference type="NCBIfam" id="NF008701">
    <property type="entry name" value="PRK11713.5-5"/>
    <property type="match status" value="1"/>
</dbReference>
<dbReference type="Gene3D" id="3.40.1280.10">
    <property type="match status" value="1"/>
</dbReference>
<dbReference type="NCBIfam" id="TIGR00046">
    <property type="entry name" value="RsmE family RNA methyltransferase"/>
    <property type="match status" value="1"/>
</dbReference>
<dbReference type="InterPro" id="IPR029028">
    <property type="entry name" value="Alpha/beta_knot_MTases"/>
</dbReference>
<keyword evidence="8 12" id="KW-0808">Transferase</keyword>
<protein>
    <recommendedName>
        <fullName evidence="4 12">Ribosomal RNA small subunit methyltransferase E</fullName>
        <ecNumber evidence="3 12">2.1.1.193</ecNumber>
    </recommendedName>
</protein>
<comment type="subcellular location">
    <subcellularLocation>
        <location evidence="1 12">Cytoplasm</location>
    </subcellularLocation>
</comment>
<dbReference type="GO" id="GO:0070042">
    <property type="term" value="F:rRNA (uridine-N3-)-methyltransferase activity"/>
    <property type="evidence" value="ECO:0007669"/>
    <property type="project" value="TreeGrafter"/>
</dbReference>
<dbReference type="InterPro" id="IPR006700">
    <property type="entry name" value="RsmE"/>
</dbReference>
<evidence type="ECO:0000256" key="3">
    <source>
        <dbReference type="ARBA" id="ARBA00012328"/>
    </source>
</evidence>
<dbReference type="AlphaFoldDB" id="A0A449B7G8"/>
<dbReference type="EC" id="2.1.1.193" evidence="3 12"/>
<feature type="domain" description="Ribosomal RNA small subunit methyltransferase E methyltransferase" evidence="13">
    <location>
        <begin position="63"/>
        <end position="222"/>
    </location>
</feature>
<dbReference type="KEGG" id="mcou:NCTC10179_00731"/>
<accession>A0A449B7G8</accession>
<evidence type="ECO:0000259" key="13">
    <source>
        <dbReference type="Pfam" id="PF04452"/>
    </source>
</evidence>
<evidence type="ECO:0000256" key="9">
    <source>
        <dbReference type="ARBA" id="ARBA00022691"/>
    </source>
</evidence>
<dbReference type="InterPro" id="IPR029026">
    <property type="entry name" value="tRNA_m1G_MTases_N"/>
</dbReference>
<dbReference type="RefSeq" id="WP_036435306.1">
    <property type="nucleotide sequence ID" value="NZ_LR215039.1"/>
</dbReference>
<evidence type="ECO:0000313" key="15">
    <source>
        <dbReference type="Proteomes" id="UP000289497"/>
    </source>
</evidence>
<dbReference type="Proteomes" id="UP000289497">
    <property type="component" value="Chromosome"/>
</dbReference>
<dbReference type="PIRSF" id="PIRSF015601">
    <property type="entry name" value="MTase_slr0722"/>
    <property type="match status" value="1"/>
</dbReference>
<keyword evidence="9 12" id="KW-0949">S-adenosyl-L-methionine</keyword>